<evidence type="ECO:0000256" key="4">
    <source>
        <dbReference type="ARBA" id="ARBA00022989"/>
    </source>
</evidence>
<dbReference type="EMBL" id="FMBE01000015">
    <property type="protein sequence ID" value="SCC63839.1"/>
    <property type="molecule type" value="Genomic_DNA"/>
</dbReference>
<protein>
    <submittedName>
        <fullName evidence="8">Spore germination protein GerHA</fullName>
    </submittedName>
</protein>
<dbReference type="RefSeq" id="WP_088123551.1">
    <property type="nucleotide sequence ID" value="NZ_FMBE01000015.1"/>
</dbReference>
<dbReference type="InterPro" id="IPR004995">
    <property type="entry name" value="Spore_Ger"/>
</dbReference>
<name>A0A1C4G6L3_9BACI</name>
<evidence type="ECO:0000313" key="8">
    <source>
        <dbReference type="EMBL" id="SCC63839.1"/>
    </source>
</evidence>
<dbReference type="PANTHER" id="PTHR22550">
    <property type="entry name" value="SPORE GERMINATION PROTEIN"/>
    <property type="match status" value="1"/>
</dbReference>
<sequence length="694" mass="79669">MIWNWLRKKKKSNTTEKNETDNSEQQPNNQENDNKEQTRSMKHNKDSNSEPKKEEHKEPSQDQQQQHSKQNDSDQNQQQNSKQDNSNQNQQRNSKQNDSNQNQQQNSKQNDSNQNQQHSNQDNSNQNQQQNSKQNDSNQNQNQQHSNQDNSNQNQQHSNQDNSNQNQQQNSKQNDSNQNQQQHSKQGNSDQDQQQNSGNNSIYDFTKPEKDRIHSLQDLIEKLKKSSDFVNYHTSDDETMPYWISYYRPSLDGEKLQKYLMPTLLERPNASLEELKEHIPMSGITITNDLQKIEDMVLKGHAIIQLNQQDQKCMLANIAIDTYRAPSPPLNESTVIGPQEGFVEDIDTNINLVRKRLPVLDLQTKEMIVGEFSKTKVVMMYLDNLAEKENVDFLEESLRALEYDQINDSAYIQELMGEKSIFPLYINTERTDRVTKALIDGKIAIFVDGSPSVLLTPVSYFDFFISPEDYNVSWLYATFSRILRLIAVLFSICATPLYVAILNYHYELIPSDLLETLILSRAQVPFPPLIEALFLELAIDLLREAGARLPMKVGQTLGIVGGIVIGQASVQAGLTSNILLIIVALSALASFITPIYKMGNAVRLLRFPFLMFAEIGGLFGISLGFIFLFTHLFRLTSLRKPYALFYPTRQQSVKDSWIRFPLTMIDTRDVQARPQHVKKSAKGISTKHRSDFDD</sequence>
<dbReference type="Proteomes" id="UP000196052">
    <property type="component" value="Unassembled WGS sequence"/>
</dbReference>
<evidence type="ECO:0000256" key="5">
    <source>
        <dbReference type="ARBA" id="ARBA00023136"/>
    </source>
</evidence>
<feature type="transmembrane region" description="Helical" evidence="7">
    <location>
        <begin position="608"/>
        <end position="633"/>
    </location>
</feature>
<dbReference type="Pfam" id="PF03323">
    <property type="entry name" value="GerA"/>
    <property type="match status" value="1"/>
</dbReference>
<dbReference type="InterPro" id="IPR050768">
    <property type="entry name" value="UPF0353/GerABKA_families"/>
</dbReference>
<feature type="compositionally biased region" description="Basic residues" evidence="6">
    <location>
        <begin position="1"/>
        <end position="12"/>
    </location>
</feature>
<organism evidence="8 9">
    <name type="scientific">Bacillus wiedmannii</name>
    <dbReference type="NCBI Taxonomy" id="1890302"/>
    <lineage>
        <taxon>Bacteria</taxon>
        <taxon>Bacillati</taxon>
        <taxon>Bacillota</taxon>
        <taxon>Bacilli</taxon>
        <taxon>Bacillales</taxon>
        <taxon>Bacillaceae</taxon>
        <taxon>Bacillus</taxon>
        <taxon>Bacillus cereus group</taxon>
    </lineage>
</organism>
<reference evidence="9" key="1">
    <citation type="submission" date="2016-08" db="EMBL/GenBank/DDBJ databases">
        <authorList>
            <person name="Loux V."/>
            <person name="Rue O."/>
        </authorList>
    </citation>
    <scope>NUCLEOTIDE SEQUENCE [LARGE SCALE GENOMIC DNA]</scope>
    <source>
        <strain evidence="9">INRA Bc05-F1</strain>
    </source>
</reference>
<evidence type="ECO:0000256" key="3">
    <source>
        <dbReference type="ARBA" id="ARBA00022692"/>
    </source>
</evidence>
<dbReference type="GO" id="GO:0009847">
    <property type="term" value="P:spore germination"/>
    <property type="evidence" value="ECO:0007669"/>
    <property type="project" value="InterPro"/>
</dbReference>
<evidence type="ECO:0000256" key="7">
    <source>
        <dbReference type="SAM" id="Phobius"/>
    </source>
</evidence>
<keyword evidence="5 7" id="KW-0472">Membrane</keyword>
<feature type="region of interest" description="Disordered" evidence="6">
    <location>
        <begin position="673"/>
        <end position="694"/>
    </location>
</feature>
<gene>
    <name evidence="8" type="ORF">BC05F1_05487</name>
</gene>
<keyword evidence="4 7" id="KW-1133">Transmembrane helix</keyword>
<feature type="transmembrane region" description="Helical" evidence="7">
    <location>
        <begin position="578"/>
        <end position="596"/>
    </location>
</feature>
<dbReference type="GO" id="GO:0016020">
    <property type="term" value="C:membrane"/>
    <property type="evidence" value="ECO:0007669"/>
    <property type="project" value="UniProtKB-SubCell"/>
</dbReference>
<feature type="compositionally biased region" description="Basic and acidic residues" evidence="6">
    <location>
        <begin position="32"/>
        <end position="60"/>
    </location>
</feature>
<comment type="similarity">
    <text evidence="2">Belongs to the GerABKA family.</text>
</comment>
<dbReference type="AlphaFoldDB" id="A0A1C4G6L3"/>
<evidence type="ECO:0000256" key="2">
    <source>
        <dbReference type="ARBA" id="ARBA00005278"/>
    </source>
</evidence>
<proteinExistence type="inferred from homology"/>
<keyword evidence="3 7" id="KW-0812">Transmembrane</keyword>
<evidence type="ECO:0000256" key="1">
    <source>
        <dbReference type="ARBA" id="ARBA00004141"/>
    </source>
</evidence>
<evidence type="ECO:0000313" key="9">
    <source>
        <dbReference type="Proteomes" id="UP000196052"/>
    </source>
</evidence>
<feature type="compositionally biased region" description="Low complexity" evidence="6">
    <location>
        <begin position="61"/>
        <end position="201"/>
    </location>
</feature>
<feature type="compositionally biased region" description="Basic residues" evidence="6">
    <location>
        <begin position="675"/>
        <end position="687"/>
    </location>
</feature>
<dbReference type="PANTHER" id="PTHR22550:SF5">
    <property type="entry name" value="LEUCINE ZIPPER PROTEIN 4"/>
    <property type="match status" value="1"/>
</dbReference>
<evidence type="ECO:0000256" key="6">
    <source>
        <dbReference type="SAM" id="MobiDB-lite"/>
    </source>
</evidence>
<feature type="region of interest" description="Disordered" evidence="6">
    <location>
        <begin position="1"/>
        <end position="207"/>
    </location>
</feature>
<feature type="transmembrane region" description="Helical" evidence="7">
    <location>
        <begin position="482"/>
        <end position="504"/>
    </location>
</feature>
<accession>A0A1C4G6L3</accession>
<comment type="subcellular location">
    <subcellularLocation>
        <location evidence="1">Membrane</location>
        <topology evidence="1">Multi-pass membrane protein</topology>
    </subcellularLocation>
</comment>